<feature type="chain" id="PRO_5037208468" description="Secreted protein" evidence="1">
    <location>
        <begin position="41"/>
        <end position="456"/>
    </location>
</feature>
<gene>
    <name evidence="2" type="ORF">GCM10010387_50400</name>
</gene>
<protein>
    <recommendedName>
        <fullName evidence="4">Secreted protein</fullName>
    </recommendedName>
</protein>
<comment type="caution">
    <text evidence="2">The sequence shown here is derived from an EMBL/GenBank/DDBJ whole genome shotgun (WGS) entry which is preliminary data.</text>
</comment>
<sequence>MQVDNIGSVCRTHARRAASAVLLTLAMLVSCLALAPPAMAATVLARISPSTVSTFKLNTVHTPDVTGDTSTDIWERYQTGIQRAEAGGAVTKVSALSVAESAQHIGRPLLCHATRLNTRYIPDGFCWDEGDDRSSNYNNTGTDPGGWVPQGLTASHDSDNADGTINGRHVYLASWYRGKNGSQNEFARVSFVKNTGSSTAYGHVLLVEPTLDGSFTAVTRTHTDGMVWYGNRLFVANGGELQVYDMRHIWRMGSSSERVGVANGVSSARWHAWAMPMIGRYWTGDRQNPRGCQAATGSWVCLGSLSLDRTGKDVLVSGEYRSPAAGAGGRVIRWPLNSSTALPESGSGAGIATSTAEEGYTTPVWAMQGVATDGTYYYMSGQCPPGWNGDVPPDHEDAFSCIHRARKEEAPHVFTMAPRMTQNLSYSRFSGRLWGLNEKINTAEGDRVVFSIDVAP</sequence>
<keyword evidence="1" id="KW-0732">Signal</keyword>
<feature type="signal peptide" evidence="1">
    <location>
        <begin position="1"/>
        <end position="40"/>
    </location>
</feature>
<reference evidence="2" key="2">
    <citation type="submission" date="2020-09" db="EMBL/GenBank/DDBJ databases">
        <authorList>
            <person name="Sun Q."/>
            <person name="Ohkuma M."/>
        </authorList>
    </citation>
    <scope>NUCLEOTIDE SEQUENCE</scope>
    <source>
        <strain evidence="2">JCM 4988</strain>
    </source>
</reference>
<keyword evidence="3" id="KW-1185">Reference proteome</keyword>
<evidence type="ECO:0000313" key="3">
    <source>
        <dbReference type="Proteomes" id="UP000630936"/>
    </source>
</evidence>
<dbReference type="Proteomes" id="UP000630936">
    <property type="component" value="Unassembled WGS sequence"/>
</dbReference>
<organism evidence="2 3">
    <name type="scientific">Streptomyces inusitatus</name>
    <dbReference type="NCBI Taxonomy" id="68221"/>
    <lineage>
        <taxon>Bacteria</taxon>
        <taxon>Bacillati</taxon>
        <taxon>Actinomycetota</taxon>
        <taxon>Actinomycetes</taxon>
        <taxon>Kitasatosporales</taxon>
        <taxon>Streptomycetaceae</taxon>
        <taxon>Streptomyces</taxon>
    </lineage>
</organism>
<evidence type="ECO:0000313" key="2">
    <source>
        <dbReference type="EMBL" id="GGZ50010.1"/>
    </source>
</evidence>
<dbReference type="EMBL" id="BMWG01000019">
    <property type="protein sequence ID" value="GGZ50010.1"/>
    <property type="molecule type" value="Genomic_DNA"/>
</dbReference>
<accession>A0A918QHE7</accession>
<evidence type="ECO:0008006" key="4">
    <source>
        <dbReference type="Google" id="ProtNLM"/>
    </source>
</evidence>
<evidence type="ECO:0000256" key="1">
    <source>
        <dbReference type="SAM" id="SignalP"/>
    </source>
</evidence>
<dbReference type="AlphaFoldDB" id="A0A918QHE7"/>
<reference evidence="2" key="1">
    <citation type="journal article" date="2014" name="Int. J. Syst. Evol. Microbiol.">
        <title>Complete genome sequence of Corynebacterium casei LMG S-19264T (=DSM 44701T), isolated from a smear-ripened cheese.</title>
        <authorList>
            <consortium name="US DOE Joint Genome Institute (JGI-PGF)"/>
            <person name="Walter F."/>
            <person name="Albersmeier A."/>
            <person name="Kalinowski J."/>
            <person name="Ruckert C."/>
        </authorList>
    </citation>
    <scope>NUCLEOTIDE SEQUENCE</scope>
    <source>
        <strain evidence="2">JCM 4988</strain>
    </source>
</reference>
<name>A0A918QHE7_9ACTN</name>
<proteinExistence type="predicted"/>